<evidence type="ECO:0000313" key="2">
    <source>
        <dbReference type="EMBL" id="CAI9173360.1"/>
    </source>
</evidence>
<protein>
    <submittedName>
        <fullName evidence="2">Uncharacterized protein</fullName>
    </submittedName>
</protein>
<gene>
    <name evidence="2" type="ORF">MRATA1EN1_LOCUS22322</name>
</gene>
<name>A0ABN8ZIP2_RANTA</name>
<evidence type="ECO:0000256" key="1">
    <source>
        <dbReference type="SAM" id="MobiDB-lite"/>
    </source>
</evidence>
<feature type="region of interest" description="Disordered" evidence="1">
    <location>
        <begin position="1"/>
        <end position="20"/>
    </location>
</feature>
<dbReference type="Proteomes" id="UP001176941">
    <property type="component" value="Chromosome 33"/>
</dbReference>
<accession>A0ABN8ZIP2</accession>
<keyword evidence="3" id="KW-1185">Reference proteome</keyword>
<sequence>MAFSCGSLGSHRASSPLSPAGQDCTRLDLALEEGPQALPLGQERGEGRPWVGSPTAGVLAEREGESLRRRLALCLDDFLRTRQAPLWSLPFPASTALCTRRAPRPLPSTSRAARCPLPVAAPARDLRPVLSDCSLSPRSINTSFSRREGRGPVRLLTETGKRRAVGHCHTQAQGDKPAWWGGMGTAPETDSQTLALPASLAAQAQTERRRKEGRFQGPPEWALV</sequence>
<reference evidence="2" key="1">
    <citation type="submission" date="2023-04" db="EMBL/GenBank/DDBJ databases">
        <authorList>
            <consortium name="ELIXIR-Norway"/>
        </authorList>
    </citation>
    <scope>NUCLEOTIDE SEQUENCE [LARGE SCALE GENOMIC DNA]</scope>
</reference>
<evidence type="ECO:0000313" key="3">
    <source>
        <dbReference type="Proteomes" id="UP001176941"/>
    </source>
</evidence>
<proteinExistence type="predicted"/>
<organism evidence="2 3">
    <name type="scientific">Rangifer tarandus platyrhynchus</name>
    <name type="common">Svalbard reindeer</name>
    <dbReference type="NCBI Taxonomy" id="3082113"/>
    <lineage>
        <taxon>Eukaryota</taxon>
        <taxon>Metazoa</taxon>
        <taxon>Chordata</taxon>
        <taxon>Craniata</taxon>
        <taxon>Vertebrata</taxon>
        <taxon>Euteleostomi</taxon>
        <taxon>Mammalia</taxon>
        <taxon>Eutheria</taxon>
        <taxon>Laurasiatheria</taxon>
        <taxon>Artiodactyla</taxon>
        <taxon>Ruminantia</taxon>
        <taxon>Pecora</taxon>
        <taxon>Cervidae</taxon>
        <taxon>Odocoileinae</taxon>
        <taxon>Rangifer</taxon>
    </lineage>
</organism>
<feature type="region of interest" description="Disordered" evidence="1">
    <location>
        <begin position="164"/>
        <end position="224"/>
    </location>
</feature>
<feature type="compositionally biased region" description="Low complexity" evidence="1">
    <location>
        <begin position="191"/>
        <end position="205"/>
    </location>
</feature>
<dbReference type="EMBL" id="OX459969">
    <property type="protein sequence ID" value="CAI9173360.1"/>
    <property type="molecule type" value="Genomic_DNA"/>
</dbReference>